<keyword evidence="3" id="KW-1185">Reference proteome</keyword>
<dbReference type="InterPro" id="IPR036412">
    <property type="entry name" value="HAD-like_sf"/>
</dbReference>
<dbReference type="PANTHER" id="PTHR43434:SF1">
    <property type="entry name" value="PHOSPHOGLYCOLATE PHOSPHATASE"/>
    <property type="match status" value="1"/>
</dbReference>
<evidence type="ECO:0000256" key="1">
    <source>
        <dbReference type="ARBA" id="ARBA00007958"/>
    </source>
</evidence>
<dbReference type="KEGG" id="ssai:N0B31_09770"/>
<dbReference type="GeneID" id="74942710"/>
<dbReference type="RefSeq" id="WP_260643676.1">
    <property type="nucleotide sequence ID" value="NZ_CP104003.1"/>
</dbReference>
<proteinExistence type="inferred from homology"/>
<gene>
    <name evidence="2" type="ORF">N0B31_09770</name>
</gene>
<dbReference type="InterPro" id="IPR006439">
    <property type="entry name" value="HAD-SF_hydro_IA"/>
</dbReference>
<sequence length="213" mass="23658">MYDGVIFDNDGVLVPACAFSVFREAAHRTFDSFGVDPAAEEVRDVAAVADPDRVREICATHGLDPDTFWARRDRNNHLAQRREVAAGRKVPYEDTGVALSLDVPTGIVSSNQHETIEFLVDRFGWEFGTYYGREHTLAGVERKKPNTHYVDRAMDDLAVSNPLFVGDSESDVRVAENAGLDSVFLRREHRAGYDLSVDPTYELGALADLPSLL</sequence>
<dbReference type="Gene3D" id="3.40.50.1000">
    <property type="entry name" value="HAD superfamily/HAD-like"/>
    <property type="match status" value="1"/>
</dbReference>
<dbReference type="EMBL" id="CP104003">
    <property type="protein sequence ID" value="UWM56562.1"/>
    <property type="molecule type" value="Genomic_DNA"/>
</dbReference>
<dbReference type="InterPro" id="IPR050155">
    <property type="entry name" value="HAD-like_hydrolase_sf"/>
</dbReference>
<protein>
    <submittedName>
        <fullName evidence="2">HAD-IA family hydrolase</fullName>
    </submittedName>
</protein>
<dbReference type="InterPro" id="IPR023198">
    <property type="entry name" value="PGP-like_dom2"/>
</dbReference>
<dbReference type="GO" id="GO:0008967">
    <property type="term" value="F:phosphoglycolate phosphatase activity"/>
    <property type="evidence" value="ECO:0007669"/>
    <property type="project" value="TreeGrafter"/>
</dbReference>
<dbReference type="Proteomes" id="UP001057580">
    <property type="component" value="Chromosome"/>
</dbReference>
<dbReference type="Pfam" id="PF00702">
    <property type="entry name" value="Hydrolase"/>
    <property type="match status" value="1"/>
</dbReference>
<dbReference type="GO" id="GO:0006281">
    <property type="term" value="P:DNA repair"/>
    <property type="evidence" value="ECO:0007669"/>
    <property type="project" value="TreeGrafter"/>
</dbReference>
<evidence type="ECO:0000313" key="3">
    <source>
        <dbReference type="Proteomes" id="UP001057580"/>
    </source>
</evidence>
<name>A0A9E7R6L7_9EURY</name>
<dbReference type="AlphaFoldDB" id="A0A9E7R6L7"/>
<dbReference type="SUPFAM" id="SSF56784">
    <property type="entry name" value="HAD-like"/>
    <property type="match status" value="1"/>
</dbReference>
<dbReference type="CDD" id="cd01427">
    <property type="entry name" value="HAD_like"/>
    <property type="match status" value="1"/>
</dbReference>
<accession>A0A9E7R6L7</accession>
<dbReference type="NCBIfam" id="TIGR01549">
    <property type="entry name" value="HAD-SF-IA-v1"/>
    <property type="match status" value="1"/>
</dbReference>
<evidence type="ECO:0000313" key="2">
    <source>
        <dbReference type="EMBL" id="UWM56562.1"/>
    </source>
</evidence>
<organism evidence="2 3">
    <name type="scientific">Salinirubellus salinus</name>
    <dbReference type="NCBI Taxonomy" id="1364945"/>
    <lineage>
        <taxon>Archaea</taxon>
        <taxon>Methanobacteriati</taxon>
        <taxon>Methanobacteriota</taxon>
        <taxon>Stenosarchaea group</taxon>
        <taxon>Halobacteria</taxon>
        <taxon>Halobacteriales</taxon>
        <taxon>Natronomonadaceae</taxon>
        <taxon>Salinirubellus</taxon>
    </lineage>
</organism>
<dbReference type="InterPro" id="IPR023214">
    <property type="entry name" value="HAD_sf"/>
</dbReference>
<dbReference type="PANTHER" id="PTHR43434">
    <property type="entry name" value="PHOSPHOGLYCOLATE PHOSPHATASE"/>
    <property type="match status" value="1"/>
</dbReference>
<comment type="similarity">
    <text evidence="1">Belongs to the HAD-like hydrolase superfamily.</text>
</comment>
<reference evidence="2" key="1">
    <citation type="submission" date="2022-09" db="EMBL/GenBank/DDBJ databases">
        <title>Diverse halophilic archaea isolated from saline environments.</title>
        <authorList>
            <person name="Cui H.-L."/>
        </authorList>
    </citation>
    <scope>NUCLEOTIDE SEQUENCE</scope>
    <source>
        <strain evidence="2">ZS-35-S2</strain>
    </source>
</reference>
<dbReference type="Gene3D" id="1.10.150.240">
    <property type="entry name" value="Putative phosphatase, domain 2"/>
    <property type="match status" value="1"/>
</dbReference>
<keyword evidence="2" id="KW-0378">Hydrolase</keyword>